<organism evidence="3 4">
    <name type="scientific">Tribonema minus</name>
    <dbReference type="NCBI Taxonomy" id="303371"/>
    <lineage>
        <taxon>Eukaryota</taxon>
        <taxon>Sar</taxon>
        <taxon>Stramenopiles</taxon>
        <taxon>Ochrophyta</taxon>
        <taxon>PX clade</taxon>
        <taxon>Xanthophyceae</taxon>
        <taxon>Tribonematales</taxon>
        <taxon>Tribonemataceae</taxon>
        <taxon>Tribonema</taxon>
    </lineage>
</organism>
<sequence length="260" mass="28595">MRRELRPHLPLLLPVLCRWFCAAAVGDPIAVIDLAPFYDPQRSFFDLPEEEKLACNSKPGFSRGYVGVGAESGTDLLEYKEVGYVLRLEASGLHTSCNGWVHLRAFSIGYPWREGRATENSLQGPNVWPPEAALGAPWRARMLSTFATTVKLVEAAGRAASLALGGMRLASPLHRVVSGPERLSYVLFYYPAFETRLRDVGAGSCQSRAQAYVGRQAKVASVVAPKGVEYNTLLDTASLEELQDMPFGEYIEAKWKGVTK</sequence>
<proteinExistence type="predicted"/>
<dbReference type="AlphaFoldDB" id="A0A835YNK4"/>
<comment type="caution">
    <text evidence="3">The sequence shown here is derived from an EMBL/GenBank/DDBJ whole genome shotgun (WGS) entry which is preliminary data.</text>
</comment>
<feature type="domain" description="Non-haem dioxygenase N-terminal" evidence="2">
    <location>
        <begin position="41"/>
        <end position="130"/>
    </location>
</feature>
<feature type="signal peptide" evidence="1">
    <location>
        <begin position="1"/>
        <end position="26"/>
    </location>
</feature>
<dbReference type="EMBL" id="JAFCMP010000517">
    <property type="protein sequence ID" value="KAG5178146.1"/>
    <property type="molecule type" value="Genomic_DNA"/>
</dbReference>
<keyword evidence="4" id="KW-1185">Reference proteome</keyword>
<evidence type="ECO:0000313" key="4">
    <source>
        <dbReference type="Proteomes" id="UP000664859"/>
    </source>
</evidence>
<feature type="chain" id="PRO_5032326698" description="Non-haem dioxygenase N-terminal domain-containing protein" evidence="1">
    <location>
        <begin position="27"/>
        <end position="260"/>
    </location>
</feature>
<protein>
    <recommendedName>
        <fullName evidence="2">Non-haem dioxygenase N-terminal domain-containing protein</fullName>
    </recommendedName>
</protein>
<dbReference type="SUPFAM" id="SSF51197">
    <property type="entry name" value="Clavaminate synthase-like"/>
    <property type="match status" value="1"/>
</dbReference>
<reference evidence="3" key="1">
    <citation type="submission" date="2021-02" db="EMBL/GenBank/DDBJ databases">
        <title>First Annotated Genome of the Yellow-green Alga Tribonema minus.</title>
        <authorList>
            <person name="Mahan K.M."/>
        </authorList>
    </citation>
    <scope>NUCLEOTIDE SEQUENCE</scope>
    <source>
        <strain evidence="3">UTEX B ZZ1240</strain>
    </source>
</reference>
<dbReference type="InterPro" id="IPR027443">
    <property type="entry name" value="IPNS-like_sf"/>
</dbReference>
<dbReference type="Pfam" id="PF14226">
    <property type="entry name" value="DIOX_N"/>
    <property type="match status" value="1"/>
</dbReference>
<dbReference type="InterPro" id="IPR026992">
    <property type="entry name" value="DIOX_N"/>
</dbReference>
<dbReference type="Gene3D" id="2.60.120.330">
    <property type="entry name" value="B-lactam Antibiotic, Isopenicillin N Synthase, Chain"/>
    <property type="match status" value="1"/>
</dbReference>
<evidence type="ECO:0000259" key="2">
    <source>
        <dbReference type="Pfam" id="PF14226"/>
    </source>
</evidence>
<name>A0A835YNK4_9STRA</name>
<dbReference type="OrthoDB" id="627829at2759"/>
<accession>A0A835YNK4</accession>
<evidence type="ECO:0000313" key="3">
    <source>
        <dbReference type="EMBL" id="KAG5178146.1"/>
    </source>
</evidence>
<gene>
    <name evidence="3" type="ORF">JKP88DRAFT_264742</name>
</gene>
<keyword evidence="1" id="KW-0732">Signal</keyword>
<evidence type="ECO:0000256" key="1">
    <source>
        <dbReference type="SAM" id="SignalP"/>
    </source>
</evidence>
<dbReference type="Proteomes" id="UP000664859">
    <property type="component" value="Unassembled WGS sequence"/>
</dbReference>